<evidence type="ECO:0000313" key="3">
    <source>
        <dbReference type="EMBL" id="KEQ57828.1"/>
    </source>
</evidence>
<gene>
    <name evidence="3" type="ORF">M437DRAFT_70480</name>
</gene>
<sequence>MTPGRKSNVKPFSGVFWMFPLYICSFPINLYVEKLPQPLSRQSEDSRVRYDRWPPSTLMSFLTTRLLATDPSRTPPLHVQIQSIMDPSAQSRDEVRSDGKTARPTIDITAQEEDRISQNTSKKNHDNADQLESTTRGNSTPAAANVVPAQHISRSASVDGQSFPKTDEVIFKIEVRKQNRTVLQDLPELVVAIELGFHKHVPERCIHRYKLWFEAEDLSGSTLSSMNPIFLFDDNHEENMATLDLFWKELRVCGNQDAARVTANVLISGNLCNESTE</sequence>
<keyword evidence="2" id="KW-0812">Transmembrane</keyword>
<organism evidence="3 4">
    <name type="scientific">Aureobasidium melanogenum (strain CBS 110374)</name>
    <name type="common">Aureobasidium pullulans var. melanogenum</name>
    <dbReference type="NCBI Taxonomy" id="1043003"/>
    <lineage>
        <taxon>Eukaryota</taxon>
        <taxon>Fungi</taxon>
        <taxon>Dikarya</taxon>
        <taxon>Ascomycota</taxon>
        <taxon>Pezizomycotina</taxon>
        <taxon>Dothideomycetes</taxon>
        <taxon>Dothideomycetidae</taxon>
        <taxon>Dothideales</taxon>
        <taxon>Saccotheciaceae</taxon>
        <taxon>Aureobasidium</taxon>
    </lineage>
</organism>
<evidence type="ECO:0000256" key="2">
    <source>
        <dbReference type="SAM" id="Phobius"/>
    </source>
</evidence>
<feature type="compositionally biased region" description="Basic and acidic residues" evidence="1">
    <location>
        <begin position="91"/>
        <end position="101"/>
    </location>
</feature>
<feature type="compositionally biased region" description="Polar residues" evidence="1">
    <location>
        <begin position="130"/>
        <end position="141"/>
    </location>
</feature>
<keyword evidence="2" id="KW-1133">Transmembrane helix</keyword>
<name>A0A074VBU5_AURM1</name>
<reference evidence="3 4" key="1">
    <citation type="journal article" date="2014" name="BMC Genomics">
        <title>Genome sequencing of four Aureobasidium pullulans varieties: biotechnological potential, stress tolerance, and description of new species.</title>
        <authorList>
            <person name="Gostin Ar C."/>
            <person name="Ohm R.A."/>
            <person name="Kogej T."/>
            <person name="Sonjak S."/>
            <person name="Turk M."/>
            <person name="Zajc J."/>
            <person name="Zalar P."/>
            <person name="Grube M."/>
            <person name="Sun H."/>
            <person name="Han J."/>
            <person name="Sharma A."/>
            <person name="Chiniquy J."/>
            <person name="Ngan C.Y."/>
            <person name="Lipzen A."/>
            <person name="Barry K."/>
            <person name="Grigoriev I.V."/>
            <person name="Gunde-Cimerman N."/>
        </authorList>
    </citation>
    <scope>NUCLEOTIDE SEQUENCE [LARGE SCALE GENOMIC DNA]</scope>
    <source>
        <strain evidence="3 4">CBS 110374</strain>
    </source>
</reference>
<dbReference type="RefSeq" id="XP_040874852.1">
    <property type="nucleotide sequence ID" value="XM_041025465.1"/>
</dbReference>
<dbReference type="Proteomes" id="UP000030672">
    <property type="component" value="Unassembled WGS sequence"/>
</dbReference>
<feature type="region of interest" description="Disordered" evidence="1">
    <location>
        <begin position="85"/>
        <end position="141"/>
    </location>
</feature>
<keyword evidence="2" id="KW-0472">Membrane</keyword>
<evidence type="ECO:0000256" key="1">
    <source>
        <dbReference type="SAM" id="MobiDB-lite"/>
    </source>
</evidence>
<evidence type="ECO:0000313" key="4">
    <source>
        <dbReference type="Proteomes" id="UP000030672"/>
    </source>
</evidence>
<proteinExistence type="predicted"/>
<dbReference type="EMBL" id="KL584868">
    <property type="protein sequence ID" value="KEQ57828.1"/>
    <property type="molecule type" value="Genomic_DNA"/>
</dbReference>
<dbReference type="GeneID" id="63918838"/>
<protein>
    <submittedName>
        <fullName evidence="3">Uncharacterized protein</fullName>
    </submittedName>
</protein>
<dbReference type="AlphaFoldDB" id="A0A074VBU5"/>
<keyword evidence="4" id="KW-1185">Reference proteome</keyword>
<dbReference type="HOGENOM" id="CLU_1004658_0_0_1"/>
<accession>A0A074VBU5</accession>
<feature type="transmembrane region" description="Helical" evidence="2">
    <location>
        <begin position="12"/>
        <end position="32"/>
    </location>
</feature>